<keyword evidence="2" id="KW-1185">Reference proteome</keyword>
<dbReference type="Proteomes" id="UP000827872">
    <property type="component" value="Linkage Group LG01"/>
</dbReference>
<sequence>MDYKQVMKVVTEEIGLSTIHGTTREAMERGSSESESSARGARACLPATKEDVDLVNLDASHPRLPSIDTGEDEELDEPNPPRASSSRQGDVEAPDGDLDAFTLHAQHENGNRPMKP</sequence>
<gene>
    <name evidence="1" type="ORF">K3G42_033684</name>
</gene>
<comment type="caution">
    <text evidence="1">The sequence shown here is derived from an EMBL/GenBank/DDBJ whole genome shotgun (WGS) entry which is preliminary data.</text>
</comment>
<proteinExistence type="predicted"/>
<reference evidence="1" key="1">
    <citation type="submission" date="2021-08" db="EMBL/GenBank/DDBJ databases">
        <title>The first chromosome-level gecko genome reveals the dynamic sex chromosomes of Neotropical dwarf geckos (Sphaerodactylidae: Sphaerodactylus).</title>
        <authorList>
            <person name="Pinto B.J."/>
            <person name="Keating S.E."/>
            <person name="Gamble T."/>
        </authorList>
    </citation>
    <scope>NUCLEOTIDE SEQUENCE</scope>
    <source>
        <strain evidence="1">TG3544</strain>
    </source>
</reference>
<name>A0ACB8GF01_9SAUR</name>
<evidence type="ECO:0000313" key="2">
    <source>
        <dbReference type="Proteomes" id="UP000827872"/>
    </source>
</evidence>
<evidence type="ECO:0000313" key="1">
    <source>
        <dbReference type="EMBL" id="KAH8018107.1"/>
    </source>
</evidence>
<protein>
    <submittedName>
        <fullName evidence="1">Uncharacterized protein</fullName>
    </submittedName>
</protein>
<dbReference type="EMBL" id="CM037614">
    <property type="protein sequence ID" value="KAH8018107.1"/>
    <property type="molecule type" value="Genomic_DNA"/>
</dbReference>
<accession>A0ACB8GF01</accession>
<organism evidence="1 2">
    <name type="scientific">Sphaerodactylus townsendi</name>
    <dbReference type="NCBI Taxonomy" id="933632"/>
    <lineage>
        <taxon>Eukaryota</taxon>
        <taxon>Metazoa</taxon>
        <taxon>Chordata</taxon>
        <taxon>Craniata</taxon>
        <taxon>Vertebrata</taxon>
        <taxon>Euteleostomi</taxon>
        <taxon>Lepidosauria</taxon>
        <taxon>Squamata</taxon>
        <taxon>Bifurcata</taxon>
        <taxon>Gekkota</taxon>
        <taxon>Sphaerodactylidae</taxon>
        <taxon>Sphaerodactylus</taxon>
    </lineage>
</organism>